<dbReference type="RefSeq" id="XP_010760512.1">
    <property type="nucleotide sequence ID" value="XM_010762210.1"/>
</dbReference>
<proteinExistence type="inferred from homology"/>
<feature type="domain" description="NAD(P)-binding" evidence="4">
    <location>
        <begin position="33"/>
        <end position="111"/>
    </location>
</feature>
<dbReference type="eggNOG" id="ENOG502S4YF">
    <property type="taxonomic scope" value="Eukaryota"/>
</dbReference>
<sequence length="171" mass="19044">MPGTFGASNFAHSLTMIKIAIAGTSGLAQYISTQTCHQFIFFSRNDNPGLTAKGWQVIKVDYGDENDLQYALTGIDTVISTISGQPEIALIDAAAQLHVRRFVPSEFEGSQSTRPAADILDRGNRSSLARLQGYAKYGMEYAVFCLWDILRTFCSGRYGFLPNWQEHTHRR</sequence>
<evidence type="ECO:0000313" key="6">
    <source>
        <dbReference type="Proteomes" id="UP000001628"/>
    </source>
</evidence>
<evidence type="ECO:0000256" key="3">
    <source>
        <dbReference type="ARBA" id="ARBA00023002"/>
    </source>
</evidence>
<dbReference type="InParanoid" id="A0A0A0HTM0"/>
<organism evidence="5 6">
    <name type="scientific">Paracoccidioides brasiliensis (strain Pb18)</name>
    <dbReference type="NCBI Taxonomy" id="502780"/>
    <lineage>
        <taxon>Eukaryota</taxon>
        <taxon>Fungi</taxon>
        <taxon>Dikarya</taxon>
        <taxon>Ascomycota</taxon>
        <taxon>Pezizomycotina</taxon>
        <taxon>Eurotiomycetes</taxon>
        <taxon>Eurotiomycetidae</taxon>
        <taxon>Onygenales</taxon>
        <taxon>Ajellomycetaceae</taxon>
        <taxon>Paracoccidioides</taxon>
    </lineage>
</organism>
<dbReference type="OrthoDB" id="10000533at2759"/>
<keyword evidence="3" id="KW-0560">Oxidoreductase</keyword>
<dbReference type="HOGENOM" id="CLU_1563350_0_0_1"/>
<name>A0A0A0HTM0_PARBD</name>
<keyword evidence="2" id="KW-0521">NADP</keyword>
<protein>
    <recommendedName>
        <fullName evidence="4">NAD(P)-binding domain-containing protein</fullName>
    </recommendedName>
</protein>
<evidence type="ECO:0000259" key="4">
    <source>
        <dbReference type="Pfam" id="PF13460"/>
    </source>
</evidence>
<dbReference type="InterPro" id="IPR016040">
    <property type="entry name" value="NAD(P)-bd_dom"/>
</dbReference>
<comment type="similarity">
    <text evidence="1">Belongs to the NmrA-type oxidoreductase family. Isoflavone reductase subfamily.</text>
</comment>
<evidence type="ECO:0000256" key="1">
    <source>
        <dbReference type="ARBA" id="ARBA00005725"/>
    </source>
</evidence>
<dbReference type="Pfam" id="PF13460">
    <property type="entry name" value="NAD_binding_10"/>
    <property type="match status" value="1"/>
</dbReference>
<evidence type="ECO:0000313" key="5">
    <source>
        <dbReference type="EMBL" id="KGM92002.1"/>
    </source>
</evidence>
<dbReference type="PANTHER" id="PTHR47706:SF5">
    <property type="entry name" value="ISOFLAVONE REDUCTASE"/>
    <property type="match status" value="1"/>
</dbReference>
<evidence type="ECO:0000256" key="2">
    <source>
        <dbReference type="ARBA" id="ARBA00022857"/>
    </source>
</evidence>
<gene>
    <name evidence="5" type="ORF">PADG_11789</name>
</gene>
<dbReference type="InterPro" id="IPR036291">
    <property type="entry name" value="NAD(P)-bd_dom_sf"/>
</dbReference>
<dbReference type="Proteomes" id="UP000001628">
    <property type="component" value="Unassembled WGS sequence"/>
</dbReference>
<dbReference type="EMBL" id="KN275961">
    <property type="protein sequence ID" value="KGM92002.1"/>
    <property type="molecule type" value="Genomic_DNA"/>
</dbReference>
<dbReference type="VEuPathDB" id="FungiDB:PADG_11789"/>
<dbReference type="AlphaFoldDB" id="A0A0A0HTM0"/>
<accession>A0A0A0HTM0</accession>
<reference evidence="5 6" key="1">
    <citation type="journal article" date="2011" name="PLoS Genet.">
        <title>Comparative genomic analysis of human fungal pathogens causing paracoccidioidomycosis.</title>
        <authorList>
            <person name="Desjardins C.A."/>
            <person name="Champion M.D."/>
            <person name="Holder J.W."/>
            <person name="Muszewska A."/>
            <person name="Goldberg J."/>
            <person name="Bailao A.M."/>
            <person name="Brigido M.M."/>
            <person name="Ferreira M.E."/>
            <person name="Garcia A.M."/>
            <person name="Grynberg M."/>
            <person name="Gujja S."/>
            <person name="Heiman D.I."/>
            <person name="Henn M.R."/>
            <person name="Kodira C.D."/>
            <person name="Leon-Narvaez H."/>
            <person name="Longo L.V."/>
            <person name="Ma L.J."/>
            <person name="Malavazi I."/>
            <person name="Matsuo A.L."/>
            <person name="Morais F.V."/>
            <person name="Pereira M."/>
            <person name="Rodriguez-Brito S."/>
            <person name="Sakthikumar S."/>
            <person name="Salem-Izacc S.M."/>
            <person name="Sykes S.M."/>
            <person name="Teixeira M.M."/>
            <person name="Vallejo M.C."/>
            <person name="Walter M.E."/>
            <person name="Yandava C."/>
            <person name="Young S."/>
            <person name="Zeng Q."/>
            <person name="Zucker J."/>
            <person name="Felipe M.S."/>
            <person name="Goldman G.H."/>
            <person name="Haas B.J."/>
            <person name="McEwen J.G."/>
            <person name="Nino-Vega G."/>
            <person name="Puccia R."/>
            <person name="San-Blas G."/>
            <person name="Soares C.M."/>
            <person name="Birren B.W."/>
            <person name="Cuomo C.A."/>
        </authorList>
    </citation>
    <scope>NUCLEOTIDE SEQUENCE [LARGE SCALE GENOMIC DNA]</scope>
    <source>
        <strain evidence="5 6">Pb18</strain>
    </source>
</reference>
<dbReference type="GeneID" id="22587686"/>
<dbReference type="SUPFAM" id="SSF51735">
    <property type="entry name" value="NAD(P)-binding Rossmann-fold domains"/>
    <property type="match status" value="1"/>
</dbReference>
<dbReference type="GO" id="GO:0016491">
    <property type="term" value="F:oxidoreductase activity"/>
    <property type="evidence" value="ECO:0007669"/>
    <property type="project" value="UniProtKB-KW"/>
</dbReference>
<dbReference type="KEGG" id="pbn:PADG_11789"/>
<dbReference type="Gene3D" id="3.40.50.720">
    <property type="entry name" value="NAD(P)-binding Rossmann-like Domain"/>
    <property type="match status" value="1"/>
</dbReference>
<keyword evidence="6" id="KW-1185">Reference proteome</keyword>
<dbReference type="InterPro" id="IPR051609">
    <property type="entry name" value="NmrA/Isoflavone_reductase-like"/>
</dbReference>
<dbReference type="PANTHER" id="PTHR47706">
    <property type="entry name" value="NMRA-LIKE FAMILY PROTEIN"/>
    <property type="match status" value="1"/>
</dbReference>